<evidence type="ECO:0000313" key="2">
    <source>
        <dbReference type="EMBL" id="MBB4050932.1"/>
    </source>
</evidence>
<name>A0A7W6IKH8_9HYPH</name>
<evidence type="ECO:0000313" key="3">
    <source>
        <dbReference type="Proteomes" id="UP000547011"/>
    </source>
</evidence>
<comment type="caution">
    <text evidence="2">The sequence shown here is derived from an EMBL/GenBank/DDBJ whole genome shotgun (WGS) entry which is preliminary data.</text>
</comment>
<sequence>MLIANAPCSWGITYPTGNDYSWQRYLDEVALAGYRGTELGPFGFLPKDAELLKAELAARNLEIIGATHVHTFGDATSAPVLMQTLRELASLLVSLGAKHLVIMDESNWYPKGQEGVLDDAGWVGLIQMVRDGQALVEGEYGLQLSFHPHIGTAIERETQIDRLLAETDIALCFDTGHHAFWDQDPLAYMERVFPRIAYMHLKNVNGAVRRRVLEGELSVADSYDAGVMCPLPDGVVDIQAVMRLLEARGFVGPVVVEQDVAADARETPLELATRNLAYMNAIAK</sequence>
<dbReference type="PANTHER" id="PTHR12110:SF41">
    <property type="entry name" value="INOSOSE DEHYDRATASE"/>
    <property type="match status" value="1"/>
</dbReference>
<dbReference type="Pfam" id="PF01261">
    <property type="entry name" value="AP_endonuc_2"/>
    <property type="match status" value="1"/>
</dbReference>
<dbReference type="AlphaFoldDB" id="A0A7W6IKH8"/>
<protein>
    <submittedName>
        <fullName evidence="2">Inosose dehydratase</fullName>
        <ecNumber evidence="2">4.2.1.44</ecNumber>
    </submittedName>
</protein>
<dbReference type="Proteomes" id="UP000547011">
    <property type="component" value="Unassembled WGS sequence"/>
</dbReference>
<keyword evidence="2" id="KW-0456">Lyase</keyword>
<organism evidence="2 3">
    <name type="scientific">Devosia subaequoris</name>
    <dbReference type="NCBI Taxonomy" id="395930"/>
    <lineage>
        <taxon>Bacteria</taxon>
        <taxon>Pseudomonadati</taxon>
        <taxon>Pseudomonadota</taxon>
        <taxon>Alphaproteobacteria</taxon>
        <taxon>Hyphomicrobiales</taxon>
        <taxon>Devosiaceae</taxon>
        <taxon>Devosia</taxon>
    </lineage>
</organism>
<accession>A0A7W6IKH8</accession>
<dbReference type="EC" id="4.2.1.44" evidence="2"/>
<feature type="domain" description="Xylose isomerase-like TIM barrel" evidence="1">
    <location>
        <begin position="26"/>
        <end position="262"/>
    </location>
</feature>
<evidence type="ECO:0000259" key="1">
    <source>
        <dbReference type="Pfam" id="PF01261"/>
    </source>
</evidence>
<reference evidence="2 3" key="1">
    <citation type="submission" date="2020-08" db="EMBL/GenBank/DDBJ databases">
        <title>Genomic Encyclopedia of Type Strains, Phase IV (KMG-IV): sequencing the most valuable type-strain genomes for metagenomic binning, comparative biology and taxonomic classification.</title>
        <authorList>
            <person name="Goeker M."/>
        </authorList>
    </citation>
    <scope>NUCLEOTIDE SEQUENCE [LARGE SCALE GENOMIC DNA]</scope>
    <source>
        <strain evidence="2 3">DSM 23447</strain>
    </source>
</reference>
<keyword evidence="3" id="KW-1185">Reference proteome</keyword>
<dbReference type="SUPFAM" id="SSF51658">
    <property type="entry name" value="Xylose isomerase-like"/>
    <property type="match status" value="1"/>
</dbReference>
<dbReference type="EMBL" id="JACIEW010000001">
    <property type="protein sequence ID" value="MBB4050932.1"/>
    <property type="molecule type" value="Genomic_DNA"/>
</dbReference>
<dbReference type="InterPro" id="IPR050312">
    <property type="entry name" value="IolE/XylAMocC-like"/>
</dbReference>
<proteinExistence type="predicted"/>
<dbReference type="InterPro" id="IPR036237">
    <property type="entry name" value="Xyl_isomerase-like_sf"/>
</dbReference>
<dbReference type="GO" id="GO:0050114">
    <property type="term" value="F:myo-inosose-2 dehydratase activity"/>
    <property type="evidence" value="ECO:0007669"/>
    <property type="project" value="UniProtKB-EC"/>
</dbReference>
<dbReference type="InterPro" id="IPR013022">
    <property type="entry name" value="Xyl_isomerase-like_TIM-brl"/>
</dbReference>
<gene>
    <name evidence="2" type="ORF">GGR20_000550</name>
</gene>
<dbReference type="Gene3D" id="3.20.20.150">
    <property type="entry name" value="Divalent-metal-dependent TIM barrel enzymes"/>
    <property type="match status" value="1"/>
</dbReference>
<dbReference type="RefSeq" id="WP_183309682.1">
    <property type="nucleotide sequence ID" value="NZ_JACIEW010000001.1"/>
</dbReference>
<dbReference type="PANTHER" id="PTHR12110">
    <property type="entry name" value="HYDROXYPYRUVATE ISOMERASE"/>
    <property type="match status" value="1"/>
</dbReference>